<protein>
    <submittedName>
        <fullName evidence="2">Uncharacterized protein</fullName>
    </submittedName>
</protein>
<feature type="transmembrane region" description="Helical" evidence="1">
    <location>
        <begin position="67"/>
        <end position="96"/>
    </location>
</feature>
<dbReference type="AlphaFoldDB" id="A0A2M6NR60"/>
<sequence length="116" mass="13412">MAKKIKKFAFPGIVLIASFYLSIVFTIGAVIGYLGTAFFFRRKIKKTGMVKGIDLPFGKRRIHLHHWILGGLGMFFIFFFSSLSFFWLGLFGGLAFHDLYTDKKWYRIVYKNPASK</sequence>
<evidence type="ECO:0000256" key="1">
    <source>
        <dbReference type="SAM" id="Phobius"/>
    </source>
</evidence>
<keyword evidence="1" id="KW-1133">Transmembrane helix</keyword>
<dbReference type="Proteomes" id="UP000228756">
    <property type="component" value="Unassembled WGS sequence"/>
</dbReference>
<feature type="transmembrane region" description="Helical" evidence="1">
    <location>
        <begin position="12"/>
        <end position="40"/>
    </location>
</feature>
<keyword evidence="1" id="KW-0472">Membrane</keyword>
<reference evidence="3" key="1">
    <citation type="submission" date="2017-09" db="EMBL/GenBank/DDBJ databases">
        <title>Depth-based differentiation of microbial function through sediment-hosted aquifers and enrichment of novel symbionts in the deep terrestrial subsurface.</title>
        <authorList>
            <person name="Probst A.J."/>
            <person name="Ladd B."/>
            <person name="Jarett J.K."/>
            <person name="Geller-Mcgrath D.E."/>
            <person name="Sieber C.M.K."/>
            <person name="Emerson J.B."/>
            <person name="Anantharaman K."/>
            <person name="Thomas B.C."/>
            <person name="Malmstrom R."/>
            <person name="Stieglmeier M."/>
            <person name="Klingl A."/>
            <person name="Woyke T."/>
            <person name="Ryan C.M."/>
            <person name="Banfield J.F."/>
        </authorList>
    </citation>
    <scope>NUCLEOTIDE SEQUENCE [LARGE SCALE GENOMIC DNA]</scope>
</reference>
<organism evidence="2 3">
    <name type="scientific">Candidatus Nealsonbacteria bacterium CG10_big_fil_rev_8_21_14_0_10_36_24</name>
    <dbReference type="NCBI Taxonomy" id="1974710"/>
    <lineage>
        <taxon>Bacteria</taxon>
        <taxon>Candidatus Nealsoniibacteriota</taxon>
    </lineage>
</organism>
<comment type="caution">
    <text evidence="2">The sequence shown here is derived from an EMBL/GenBank/DDBJ whole genome shotgun (WGS) entry which is preliminary data.</text>
</comment>
<accession>A0A2M6NR60</accession>
<proteinExistence type="predicted"/>
<name>A0A2M6NR60_9BACT</name>
<keyword evidence="1" id="KW-0812">Transmembrane</keyword>
<gene>
    <name evidence="2" type="ORF">COU42_03170</name>
</gene>
<evidence type="ECO:0000313" key="3">
    <source>
        <dbReference type="Proteomes" id="UP000228756"/>
    </source>
</evidence>
<dbReference type="EMBL" id="PFCJ01000033">
    <property type="protein sequence ID" value="PIR71908.1"/>
    <property type="molecule type" value="Genomic_DNA"/>
</dbReference>
<evidence type="ECO:0000313" key="2">
    <source>
        <dbReference type="EMBL" id="PIR71908.1"/>
    </source>
</evidence>